<feature type="chain" id="PRO_5013039582" description="Palmitoyltransferase" evidence="12">
    <location>
        <begin position="16"/>
        <end position="502"/>
    </location>
</feature>
<dbReference type="EMBL" id="GG673606">
    <property type="protein sequence ID" value="EER15377.1"/>
    <property type="molecule type" value="Genomic_DNA"/>
</dbReference>
<sequence length="502" mass="55332">MVVLLVLIRAASGEADHHVAVESSVLLGLVAIAVLLQVVRWCGMRYLKDYTNQLSPSRNGQPFDFEIGFDAPDGADGWTMTEEVDEFALPPADMQEVLACHAAQGRTAAGLEAPGRPSTPAEPDWYQGYGTLLAIVIPAVLGDIFVAPAFGWGNGVPFVILQIVTLCLLMITIYSDPGIIPRLEHHAEYYDSVIDEHRTRPPPRFQDCTVSCHPFRLKYCTTCHIYRPPRTTHCSVCNVCIQRFDHHCPWVGNCIADGNYGVFYVFLLCTTVLTLWALALTIVQYVDLSAENDQGFGNAIAESPVTLIILIYCGLFMWFVLGLTGYHTYLLLTAQTTYEQIKGVYSSEHGCIDNPYYRGSAGNVKHSIFKWRRRRGSKFDRRSGTVIPPRNLPRIGSLKPRTRRWSSNFRGDGKPLLPDTSRHRVTGSGGGVSSVESVDNSAARAAIPHLGEDDSEWGYQIPPGDGLVSPSDVNIDLTEQMSSKINSLASVSLPTNRTITAL</sequence>
<feature type="region of interest" description="Disordered" evidence="11">
    <location>
        <begin position="409"/>
        <end position="439"/>
    </location>
</feature>
<evidence type="ECO:0000256" key="7">
    <source>
        <dbReference type="ARBA" id="ARBA00023288"/>
    </source>
</evidence>
<reference evidence="14 15" key="1">
    <citation type="submission" date="2008-07" db="EMBL/GenBank/DDBJ databases">
        <authorList>
            <person name="El-Sayed N."/>
            <person name="Caler E."/>
            <person name="Inman J."/>
            <person name="Amedeo P."/>
            <person name="Hass B."/>
            <person name="Wortman J."/>
        </authorList>
    </citation>
    <scope>NUCLEOTIDE SEQUENCE [LARGE SCALE GENOMIC DNA]</scope>
    <source>
        <strain evidence="15">ATCC 50983 / TXsc</strain>
    </source>
</reference>
<feature type="domain" description="Palmitoyltransferase DHHC" evidence="13">
    <location>
        <begin position="216"/>
        <end position="342"/>
    </location>
</feature>
<keyword evidence="5 10" id="KW-0472">Membrane</keyword>
<dbReference type="Pfam" id="PF01529">
    <property type="entry name" value="DHHC"/>
    <property type="match status" value="1"/>
</dbReference>
<dbReference type="PROSITE" id="PS50216">
    <property type="entry name" value="DHHC"/>
    <property type="match status" value="1"/>
</dbReference>
<evidence type="ECO:0000256" key="5">
    <source>
        <dbReference type="ARBA" id="ARBA00023136"/>
    </source>
</evidence>
<evidence type="ECO:0000256" key="2">
    <source>
        <dbReference type="ARBA" id="ARBA00022679"/>
    </source>
</evidence>
<comment type="subcellular location">
    <subcellularLocation>
        <location evidence="1">Endomembrane system</location>
        <topology evidence="1">Multi-pass membrane protein</topology>
    </subcellularLocation>
</comment>
<keyword evidence="4 10" id="KW-1133">Transmembrane helix</keyword>
<keyword evidence="6" id="KW-0564">Palmitate</keyword>
<keyword evidence="7" id="KW-0449">Lipoprotein</keyword>
<evidence type="ECO:0000256" key="8">
    <source>
        <dbReference type="ARBA" id="ARBA00023315"/>
    </source>
</evidence>
<dbReference type="GO" id="GO:0006612">
    <property type="term" value="P:protein targeting to membrane"/>
    <property type="evidence" value="ECO:0007669"/>
    <property type="project" value="TreeGrafter"/>
</dbReference>
<feature type="transmembrane region" description="Helical" evidence="10">
    <location>
        <begin position="25"/>
        <end position="43"/>
    </location>
</feature>
<dbReference type="Proteomes" id="UP000007800">
    <property type="component" value="Unassembled WGS sequence"/>
</dbReference>
<dbReference type="PANTHER" id="PTHR22883:SF43">
    <property type="entry name" value="PALMITOYLTRANSFERASE APP"/>
    <property type="match status" value="1"/>
</dbReference>
<comment type="domain">
    <text evidence="10">The DHHC domain is required for palmitoyltransferase activity.</text>
</comment>
<dbReference type="GO" id="GO:0005794">
    <property type="term" value="C:Golgi apparatus"/>
    <property type="evidence" value="ECO:0007669"/>
    <property type="project" value="TreeGrafter"/>
</dbReference>
<evidence type="ECO:0000256" key="10">
    <source>
        <dbReference type="RuleBase" id="RU079119"/>
    </source>
</evidence>
<evidence type="ECO:0000256" key="12">
    <source>
        <dbReference type="SAM" id="SignalP"/>
    </source>
</evidence>
<accession>C5KJP3</accession>
<evidence type="ECO:0000259" key="13">
    <source>
        <dbReference type="Pfam" id="PF01529"/>
    </source>
</evidence>
<evidence type="ECO:0000256" key="9">
    <source>
        <dbReference type="ARBA" id="ARBA00048048"/>
    </source>
</evidence>
<evidence type="ECO:0000256" key="1">
    <source>
        <dbReference type="ARBA" id="ARBA00004127"/>
    </source>
</evidence>
<dbReference type="GO" id="GO:0019706">
    <property type="term" value="F:protein-cysteine S-palmitoyltransferase activity"/>
    <property type="evidence" value="ECO:0007669"/>
    <property type="project" value="UniProtKB-EC"/>
</dbReference>
<feature type="signal peptide" evidence="12">
    <location>
        <begin position="1"/>
        <end position="15"/>
    </location>
</feature>
<evidence type="ECO:0000256" key="3">
    <source>
        <dbReference type="ARBA" id="ARBA00022692"/>
    </source>
</evidence>
<evidence type="ECO:0000256" key="11">
    <source>
        <dbReference type="SAM" id="MobiDB-lite"/>
    </source>
</evidence>
<evidence type="ECO:0000256" key="4">
    <source>
        <dbReference type="ARBA" id="ARBA00022989"/>
    </source>
</evidence>
<organism evidence="15">
    <name type="scientific">Perkinsus marinus (strain ATCC 50983 / TXsc)</name>
    <dbReference type="NCBI Taxonomy" id="423536"/>
    <lineage>
        <taxon>Eukaryota</taxon>
        <taxon>Sar</taxon>
        <taxon>Alveolata</taxon>
        <taxon>Perkinsozoa</taxon>
        <taxon>Perkinsea</taxon>
        <taxon>Perkinsida</taxon>
        <taxon>Perkinsidae</taxon>
        <taxon>Perkinsus</taxon>
    </lineage>
</organism>
<protein>
    <recommendedName>
        <fullName evidence="10">Palmitoyltransferase</fullName>
        <ecNumber evidence="10">2.3.1.225</ecNumber>
    </recommendedName>
</protein>
<keyword evidence="12" id="KW-0732">Signal</keyword>
<comment type="similarity">
    <text evidence="10">Belongs to the DHHC palmitoyltransferase family.</text>
</comment>
<feature type="transmembrane region" description="Helical" evidence="10">
    <location>
        <begin position="306"/>
        <end position="332"/>
    </location>
</feature>
<evidence type="ECO:0000313" key="14">
    <source>
        <dbReference type="EMBL" id="EER15377.1"/>
    </source>
</evidence>
<dbReference type="EC" id="2.3.1.225" evidence="10"/>
<comment type="catalytic activity">
    <reaction evidence="9 10">
        <text>L-cysteinyl-[protein] + hexadecanoyl-CoA = S-hexadecanoyl-L-cysteinyl-[protein] + CoA</text>
        <dbReference type="Rhea" id="RHEA:36683"/>
        <dbReference type="Rhea" id="RHEA-COMP:10131"/>
        <dbReference type="Rhea" id="RHEA-COMP:11032"/>
        <dbReference type="ChEBI" id="CHEBI:29950"/>
        <dbReference type="ChEBI" id="CHEBI:57287"/>
        <dbReference type="ChEBI" id="CHEBI:57379"/>
        <dbReference type="ChEBI" id="CHEBI:74151"/>
        <dbReference type="EC" id="2.3.1.225"/>
    </reaction>
</comment>
<gene>
    <name evidence="14" type="ORF">Pmar_PMAR001430</name>
</gene>
<dbReference type="RefSeq" id="XP_002783581.1">
    <property type="nucleotide sequence ID" value="XM_002783535.1"/>
</dbReference>
<keyword evidence="3 10" id="KW-0812">Transmembrane</keyword>
<dbReference type="InterPro" id="IPR001594">
    <property type="entry name" value="Palmitoyltrfase_DHHC"/>
</dbReference>
<evidence type="ECO:0000313" key="15">
    <source>
        <dbReference type="Proteomes" id="UP000007800"/>
    </source>
</evidence>
<keyword evidence="8 10" id="KW-0012">Acyltransferase</keyword>
<feature type="transmembrane region" description="Helical" evidence="10">
    <location>
        <begin position="156"/>
        <end position="174"/>
    </location>
</feature>
<proteinExistence type="inferred from homology"/>
<dbReference type="GO" id="GO:0005783">
    <property type="term" value="C:endoplasmic reticulum"/>
    <property type="evidence" value="ECO:0007669"/>
    <property type="project" value="TreeGrafter"/>
</dbReference>
<keyword evidence="15" id="KW-1185">Reference proteome</keyword>
<evidence type="ECO:0000256" key="6">
    <source>
        <dbReference type="ARBA" id="ARBA00023139"/>
    </source>
</evidence>
<dbReference type="InterPro" id="IPR039859">
    <property type="entry name" value="PFA4/ZDH16/20/ERF2-like"/>
</dbReference>
<feature type="transmembrane region" description="Helical" evidence="10">
    <location>
        <begin position="129"/>
        <end position="150"/>
    </location>
</feature>
<name>C5KJP3_PERM5</name>
<dbReference type="OrthoDB" id="4096362at2759"/>
<feature type="transmembrane region" description="Helical" evidence="10">
    <location>
        <begin position="262"/>
        <end position="286"/>
    </location>
</feature>
<dbReference type="AlphaFoldDB" id="C5KJP3"/>
<dbReference type="PANTHER" id="PTHR22883">
    <property type="entry name" value="ZINC FINGER DHHC DOMAIN CONTAINING PROTEIN"/>
    <property type="match status" value="1"/>
</dbReference>
<keyword evidence="2 10" id="KW-0808">Transferase</keyword>
<dbReference type="InParanoid" id="C5KJP3"/>
<dbReference type="GeneID" id="9046105"/>